<dbReference type="Pfam" id="PF10861">
    <property type="entry name" value="DUF2784"/>
    <property type="match status" value="1"/>
</dbReference>
<dbReference type="EMBL" id="JALJYF010000003">
    <property type="protein sequence ID" value="MCP1728637.1"/>
    <property type="molecule type" value="Genomic_DNA"/>
</dbReference>
<dbReference type="Proteomes" id="UP001523550">
    <property type="component" value="Unassembled WGS sequence"/>
</dbReference>
<comment type="caution">
    <text evidence="2">The sequence shown here is derived from an EMBL/GenBank/DDBJ whole genome shotgun (WGS) entry which is preliminary data.</text>
</comment>
<gene>
    <name evidence="2" type="ORF">J2T60_002651</name>
</gene>
<protein>
    <recommendedName>
        <fullName evidence="4">DUF2784 domain-containing protein</fullName>
    </recommendedName>
</protein>
<feature type="transmembrane region" description="Helical" evidence="1">
    <location>
        <begin position="58"/>
        <end position="79"/>
    </location>
</feature>
<keyword evidence="1" id="KW-0472">Membrane</keyword>
<keyword evidence="1" id="KW-1133">Transmembrane helix</keyword>
<dbReference type="InterPro" id="IPR021218">
    <property type="entry name" value="DUF2784"/>
</dbReference>
<evidence type="ECO:0008006" key="4">
    <source>
        <dbReference type="Google" id="ProtNLM"/>
    </source>
</evidence>
<reference evidence="2 3" key="1">
    <citation type="submission" date="2022-03" db="EMBL/GenBank/DDBJ databases">
        <title>Genomic Encyclopedia of Type Strains, Phase III (KMG-III): the genomes of soil and plant-associated and newly described type strains.</title>
        <authorList>
            <person name="Whitman W."/>
        </authorList>
    </citation>
    <scope>NUCLEOTIDE SEQUENCE [LARGE SCALE GENOMIC DNA]</scope>
    <source>
        <strain evidence="2 3">BSker1</strain>
    </source>
</reference>
<evidence type="ECO:0000313" key="2">
    <source>
        <dbReference type="EMBL" id="MCP1728637.1"/>
    </source>
</evidence>
<dbReference type="RefSeq" id="WP_253451247.1">
    <property type="nucleotide sequence ID" value="NZ_JALJYF010000003.1"/>
</dbReference>
<organism evidence="2 3">
    <name type="scientific">Natronospira proteinivora</name>
    <dbReference type="NCBI Taxonomy" id="1807133"/>
    <lineage>
        <taxon>Bacteria</taxon>
        <taxon>Pseudomonadati</taxon>
        <taxon>Pseudomonadota</taxon>
        <taxon>Gammaproteobacteria</taxon>
        <taxon>Natronospirales</taxon>
        <taxon>Natronospiraceae</taxon>
        <taxon>Natronospira</taxon>
    </lineage>
</organism>
<feature type="transmembrane region" description="Helical" evidence="1">
    <location>
        <begin position="113"/>
        <end position="132"/>
    </location>
</feature>
<evidence type="ECO:0000256" key="1">
    <source>
        <dbReference type="SAM" id="Phobius"/>
    </source>
</evidence>
<feature type="transmembrane region" description="Helical" evidence="1">
    <location>
        <begin position="20"/>
        <end position="46"/>
    </location>
</feature>
<accession>A0ABT1GC61</accession>
<evidence type="ECO:0000313" key="3">
    <source>
        <dbReference type="Proteomes" id="UP001523550"/>
    </source>
</evidence>
<sequence length="144" mass="16796">MESSIYEMLPMPGLLADLILVLHAGIVFFVVLGQVLFMIGGLLDWVWVRRFWIRLTHLLLILVVVLQAWLGALCPLTIWEHELRRAAGQTPHDQGFVEYWLGQLIYHDLPSEVFVVLYTTFALLVIFTWWWIPPRRSYRSGCSE</sequence>
<keyword evidence="1" id="KW-0812">Transmembrane</keyword>
<proteinExistence type="predicted"/>
<name>A0ABT1GC61_9GAMM</name>
<keyword evidence="3" id="KW-1185">Reference proteome</keyword>